<dbReference type="RefSeq" id="WP_039333830.1">
    <property type="nucleotide sequence ID" value="NZ_JRVC01000008.1"/>
</dbReference>
<name>A0A0B8ZKF3_9SPHN</name>
<dbReference type="Proteomes" id="UP000031338">
    <property type="component" value="Unassembled WGS sequence"/>
</dbReference>
<reference evidence="1 2" key="1">
    <citation type="submission" date="2014-10" db="EMBL/GenBank/DDBJ databases">
        <title>Draft genome sequence of Novosphingobium subterraneum DSM 12447.</title>
        <authorList>
            <person name="Gan H.M."/>
            <person name="Gan H.Y."/>
            <person name="Savka M.A."/>
        </authorList>
    </citation>
    <scope>NUCLEOTIDE SEQUENCE [LARGE SCALE GENOMIC DNA]</scope>
    <source>
        <strain evidence="1 2">DSM 12447</strain>
    </source>
</reference>
<evidence type="ECO:0008006" key="3">
    <source>
        <dbReference type="Google" id="ProtNLM"/>
    </source>
</evidence>
<evidence type="ECO:0000313" key="1">
    <source>
        <dbReference type="EMBL" id="KHS46696.1"/>
    </source>
</evidence>
<dbReference type="AlphaFoldDB" id="A0A0B8ZKF3"/>
<comment type="caution">
    <text evidence="1">The sequence shown here is derived from an EMBL/GenBank/DDBJ whole genome shotgun (WGS) entry which is preliminary data.</text>
</comment>
<dbReference type="EMBL" id="JRVC01000008">
    <property type="protein sequence ID" value="KHS46696.1"/>
    <property type="molecule type" value="Genomic_DNA"/>
</dbReference>
<sequence length="67" mass="7652">MSTPRLTQVEPAVVHKMASVLKSQKPEVIQNHFGIGLNTWVKLREGKAIRHSVAVRLLQRLQRDQLI</sequence>
<gene>
    <name evidence="1" type="ORF">NJ75_01932</name>
</gene>
<dbReference type="STRING" id="48936.NJ75_01932"/>
<proteinExistence type="predicted"/>
<organism evidence="1 2">
    <name type="scientific">Novosphingobium subterraneum</name>
    <dbReference type="NCBI Taxonomy" id="48936"/>
    <lineage>
        <taxon>Bacteria</taxon>
        <taxon>Pseudomonadati</taxon>
        <taxon>Pseudomonadota</taxon>
        <taxon>Alphaproteobacteria</taxon>
        <taxon>Sphingomonadales</taxon>
        <taxon>Sphingomonadaceae</taxon>
        <taxon>Novosphingobium</taxon>
    </lineage>
</organism>
<dbReference type="PATRIC" id="fig|48936.3.peg.1942"/>
<accession>A0A0B8ZKF3</accession>
<keyword evidence="2" id="KW-1185">Reference proteome</keyword>
<evidence type="ECO:0000313" key="2">
    <source>
        <dbReference type="Proteomes" id="UP000031338"/>
    </source>
</evidence>
<protein>
    <recommendedName>
        <fullName evidence="3">DNA-binding protein</fullName>
    </recommendedName>
</protein>